<dbReference type="Proteomes" id="UP001272242">
    <property type="component" value="Unassembled WGS sequence"/>
</dbReference>
<evidence type="ECO:0000313" key="4">
    <source>
        <dbReference type="Proteomes" id="UP001272242"/>
    </source>
</evidence>
<evidence type="ECO:0000256" key="2">
    <source>
        <dbReference type="SAM" id="Phobius"/>
    </source>
</evidence>
<dbReference type="EMBL" id="JAXBLV010000088">
    <property type="protein sequence ID" value="MDY3559170.1"/>
    <property type="molecule type" value="Genomic_DNA"/>
</dbReference>
<proteinExistence type="predicted"/>
<feature type="transmembrane region" description="Helical" evidence="2">
    <location>
        <begin position="55"/>
        <end position="76"/>
    </location>
</feature>
<reference evidence="4" key="1">
    <citation type="journal article" date="2023" name="Mar. Drugs">
        <title>Gemmata algarum, a Novel Planctomycete Isolated from an Algal Mat, Displays Antimicrobial Activity.</title>
        <authorList>
            <person name="Kumar G."/>
            <person name="Kallscheuer N."/>
            <person name="Kashif M."/>
            <person name="Ahamad S."/>
            <person name="Jagadeeshwari U."/>
            <person name="Pannikurungottu S."/>
            <person name="Haufschild T."/>
            <person name="Kabuu M."/>
            <person name="Sasikala C."/>
            <person name="Jogler C."/>
            <person name="Ramana C."/>
        </authorList>
    </citation>
    <scope>NUCLEOTIDE SEQUENCE [LARGE SCALE GENOMIC DNA]</scope>
    <source>
        <strain evidence="4">JC673</strain>
    </source>
</reference>
<feature type="compositionally biased region" description="Basic and acidic residues" evidence="1">
    <location>
        <begin position="101"/>
        <end position="112"/>
    </location>
</feature>
<comment type="caution">
    <text evidence="3">The sequence shown here is derived from an EMBL/GenBank/DDBJ whole genome shotgun (WGS) entry which is preliminary data.</text>
</comment>
<feature type="transmembrane region" description="Helical" evidence="2">
    <location>
        <begin position="18"/>
        <end position="43"/>
    </location>
</feature>
<keyword evidence="4" id="KW-1185">Reference proteome</keyword>
<evidence type="ECO:0000256" key="1">
    <source>
        <dbReference type="SAM" id="MobiDB-lite"/>
    </source>
</evidence>
<organism evidence="3 4">
    <name type="scientific">Gemmata algarum</name>
    <dbReference type="NCBI Taxonomy" id="2975278"/>
    <lineage>
        <taxon>Bacteria</taxon>
        <taxon>Pseudomonadati</taxon>
        <taxon>Planctomycetota</taxon>
        <taxon>Planctomycetia</taxon>
        <taxon>Gemmatales</taxon>
        <taxon>Gemmataceae</taxon>
        <taxon>Gemmata</taxon>
    </lineage>
</organism>
<dbReference type="RefSeq" id="WP_320685982.1">
    <property type="nucleotide sequence ID" value="NZ_JAXBLV010000088.1"/>
</dbReference>
<protein>
    <submittedName>
        <fullName evidence="3">Uncharacterized protein</fullName>
    </submittedName>
</protein>
<gene>
    <name evidence="3" type="ORF">R5W23_006373</name>
</gene>
<feature type="region of interest" description="Disordered" evidence="1">
    <location>
        <begin position="101"/>
        <end position="120"/>
    </location>
</feature>
<keyword evidence="2" id="KW-0812">Transmembrane</keyword>
<name>A0ABU5EXH7_9BACT</name>
<sequence>MTSDAGAAGRAYPYWSGWHMVGCSVLFFGLFGTFAVSLFPAGYDRVRTGDLPTGVAMMVFGVFGAPTLGMAFWSLVTGVRNTFRPPLLRLTADALVLPAEARGEPPRGEHGELLSQEPPQPEAVPLNAIRTVATNGGGHKRGLEVVHALSAQPLRIEAHMMCAGDFNDLVARLQTAVPTAFAPAPTRPGG</sequence>
<keyword evidence="2" id="KW-0472">Membrane</keyword>
<keyword evidence="2" id="KW-1133">Transmembrane helix</keyword>
<evidence type="ECO:0000313" key="3">
    <source>
        <dbReference type="EMBL" id="MDY3559170.1"/>
    </source>
</evidence>
<accession>A0ABU5EXH7</accession>